<evidence type="ECO:0000313" key="4">
    <source>
        <dbReference type="Proteomes" id="UP000281084"/>
    </source>
</evidence>
<dbReference type="PANTHER" id="PTHR10672">
    <property type="entry name" value="ADDUCIN"/>
    <property type="match status" value="1"/>
</dbReference>
<dbReference type="Proteomes" id="UP000281084">
    <property type="component" value="Unassembled WGS sequence"/>
</dbReference>
<comment type="caution">
    <text evidence="3">The sequence shown here is derived from an EMBL/GenBank/DDBJ whole genome shotgun (WGS) entry which is preliminary data.</text>
</comment>
<dbReference type="InterPro" id="IPR036409">
    <property type="entry name" value="Aldolase_II/adducin_N_sf"/>
</dbReference>
<dbReference type="Gene3D" id="3.40.225.10">
    <property type="entry name" value="Class II aldolase/adducin N-terminal domain"/>
    <property type="match status" value="1"/>
</dbReference>
<dbReference type="Pfam" id="PF00596">
    <property type="entry name" value="Aldolase_II"/>
    <property type="match status" value="1"/>
</dbReference>
<evidence type="ECO:0000259" key="2">
    <source>
        <dbReference type="SMART" id="SM01007"/>
    </source>
</evidence>
<evidence type="ECO:0000256" key="1">
    <source>
        <dbReference type="ARBA" id="ARBA00037961"/>
    </source>
</evidence>
<proteinExistence type="inferred from homology"/>
<sequence length="250" mass="28622">MDKPLEIDEQEWQARCQLAALYRLIAYYKMTDLIDTHISLRLAHQPEYFLINKYGVTFDRMRASDLVKIDHEGNIVAHYDEGKMVNVAGFVIHSALHHARADINCVIHTHTADGIAVSAQTQGLLPLSQHALKFYQNIAYHEYEGIAFSTEERVRLVKDMAHYRCMILRNHGLLATGDTVARAFHEIYFLERACQIQIKALSSSSLHYPNPEVREHTLKQFESPQAEPIIMAAWNAALSLIEDQKADYCQ</sequence>
<dbReference type="RefSeq" id="WP_120367274.1">
    <property type="nucleotide sequence ID" value="NZ_RAXZ01000006.1"/>
</dbReference>
<dbReference type="PANTHER" id="PTHR10672:SF3">
    <property type="entry name" value="PROTEIN HU-LI TAI SHAO"/>
    <property type="match status" value="1"/>
</dbReference>
<dbReference type="NCBIfam" id="NF005451">
    <property type="entry name" value="PRK07044.1"/>
    <property type="match status" value="1"/>
</dbReference>
<dbReference type="InterPro" id="IPR051017">
    <property type="entry name" value="Aldolase-II_Adducin_sf"/>
</dbReference>
<reference evidence="3 4" key="1">
    <citation type="submission" date="2018-09" db="EMBL/GenBank/DDBJ databases">
        <title>The draft genome of Acinetobacter spp. strains.</title>
        <authorList>
            <person name="Qin J."/>
            <person name="Feng Y."/>
            <person name="Zong Z."/>
        </authorList>
    </citation>
    <scope>NUCLEOTIDE SEQUENCE [LARGE SCALE GENOMIC DNA]</scope>
    <source>
        <strain evidence="3 4">WCHAc060002</strain>
    </source>
</reference>
<evidence type="ECO:0000313" key="3">
    <source>
        <dbReference type="EMBL" id="RKG53660.1"/>
    </source>
</evidence>
<gene>
    <name evidence="3" type="ORF">D7V64_07105</name>
</gene>
<name>A0A3A8GE65_9GAMM</name>
<dbReference type="AlphaFoldDB" id="A0A3A8GE65"/>
<dbReference type="GO" id="GO:0005996">
    <property type="term" value="P:monosaccharide metabolic process"/>
    <property type="evidence" value="ECO:0007669"/>
    <property type="project" value="UniProtKB-ARBA"/>
</dbReference>
<feature type="domain" description="Class II aldolase/adducin N-terminal" evidence="2">
    <location>
        <begin position="16"/>
        <end position="198"/>
    </location>
</feature>
<accession>A0A3A8GE65</accession>
<dbReference type="SUPFAM" id="SSF53639">
    <property type="entry name" value="AraD/HMP-PK domain-like"/>
    <property type="match status" value="1"/>
</dbReference>
<organism evidence="3 4">
    <name type="scientific">Acinetobacter cumulans</name>
    <dbReference type="NCBI Taxonomy" id="2136182"/>
    <lineage>
        <taxon>Bacteria</taxon>
        <taxon>Pseudomonadati</taxon>
        <taxon>Pseudomonadota</taxon>
        <taxon>Gammaproteobacteria</taxon>
        <taxon>Moraxellales</taxon>
        <taxon>Moraxellaceae</taxon>
        <taxon>Acinetobacter</taxon>
    </lineage>
</organism>
<protein>
    <submittedName>
        <fullName evidence="3">Class II aldolase/adducin family protein</fullName>
    </submittedName>
</protein>
<dbReference type="GO" id="GO:0005856">
    <property type="term" value="C:cytoskeleton"/>
    <property type="evidence" value="ECO:0007669"/>
    <property type="project" value="TreeGrafter"/>
</dbReference>
<dbReference type="InterPro" id="IPR001303">
    <property type="entry name" value="Aldolase_II/adducin_N"/>
</dbReference>
<dbReference type="SMART" id="SM01007">
    <property type="entry name" value="Aldolase_II"/>
    <property type="match status" value="1"/>
</dbReference>
<comment type="similarity">
    <text evidence="1">Belongs to the aldolase class II family.</text>
</comment>
<dbReference type="GO" id="GO:0051015">
    <property type="term" value="F:actin filament binding"/>
    <property type="evidence" value="ECO:0007669"/>
    <property type="project" value="TreeGrafter"/>
</dbReference>
<dbReference type="EMBL" id="RAXZ01000006">
    <property type="protein sequence ID" value="RKG53660.1"/>
    <property type="molecule type" value="Genomic_DNA"/>
</dbReference>